<reference evidence="10" key="2">
    <citation type="submission" date="2016-10" db="EMBL/GenBank/DDBJ databases">
        <title>Chloroplast genomes as a tool to resolve red algal phylogenies: a case study in the Nemaliales.</title>
        <authorList>
            <person name="Costa J.F."/>
            <person name="Lin S.M."/>
            <person name="Macaya E.C."/>
            <person name="Fernandez-Garcia C."/>
            <person name="Verbruggen H."/>
        </authorList>
    </citation>
    <scope>NUCLEOTIDE SEQUENCE</scope>
    <source>
        <strain evidence="10">J.0165</strain>
    </source>
</reference>
<dbReference type="InterPro" id="IPR004662">
    <property type="entry name" value="AcgluKinase_fam"/>
</dbReference>
<dbReference type="PRINTS" id="PR00474">
    <property type="entry name" value="GLU5KINASE"/>
</dbReference>
<feature type="binding site" evidence="8">
    <location>
        <position position="178"/>
    </location>
    <ligand>
        <name>substrate</name>
    </ligand>
</feature>
<reference evidence="11" key="3">
    <citation type="submission" date="2016-10" db="EMBL/GenBank/DDBJ databases">
        <authorList>
            <person name="de Groot N.N."/>
        </authorList>
    </citation>
    <scope>NUCLEOTIDE SEQUENCE</scope>
    <source>
        <strain evidence="11">J.0165</strain>
    </source>
</reference>
<evidence type="ECO:0000256" key="8">
    <source>
        <dbReference type="HAMAP-Rule" id="MF_00082"/>
    </source>
</evidence>
<protein>
    <recommendedName>
        <fullName evidence="8">Acetylglutamate kinase</fullName>
        <ecNumber evidence="8">2.7.2.8</ecNumber>
    </recommendedName>
    <alternativeName>
        <fullName evidence="8">N-acetyl-L-glutamate 5-phosphotransferase</fullName>
    </alternativeName>
    <alternativeName>
        <fullName evidence="8">NAG kinase</fullName>
        <shortName evidence="8">NAGK</shortName>
    </alternativeName>
</protein>
<evidence type="ECO:0000256" key="2">
    <source>
        <dbReference type="ARBA" id="ARBA00022571"/>
    </source>
</evidence>
<keyword evidence="10" id="KW-0150">Chloroplast</keyword>
<comment type="subcellular location">
    <subcellularLocation>
        <location evidence="8">Plastid</location>
        <location evidence="8">Chloroplast</location>
    </subcellularLocation>
</comment>
<dbReference type="RefSeq" id="YP_009312963.1">
    <property type="nucleotide sequence ID" value="NC_031654.1"/>
</dbReference>
<keyword evidence="10" id="KW-0934">Plastid</keyword>
<evidence type="ECO:0000256" key="7">
    <source>
        <dbReference type="ARBA" id="ARBA00022840"/>
    </source>
</evidence>
<evidence type="ECO:0000256" key="6">
    <source>
        <dbReference type="ARBA" id="ARBA00022777"/>
    </source>
</evidence>
<accession>A0A1G4NRC4</accession>
<dbReference type="GO" id="GO:0042450">
    <property type="term" value="P:L-arginine biosynthetic process via ornithine"/>
    <property type="evidence" value="ECO:0007669"/>
    <property type="project" value="UniProtKB-UniRule"/>
</dbReference>
<evidence type="ECO:0000256" key="3">
    <source>
        <dbReference type="ARBA" id="ARBA00022605"/>
    </source>
</evidence>
<dbReference type="Gene3D" id="3.40.1160.10">
    <property type="entry name" value="Acetylglutamate kinase-like"/>
    <property type="match status" value="1"/>
</dbReference>
<evidence type="ECO:0000256" key="1">
    <source>
        <dbReference type="ARBA" id="ARBA00004828"/>
    </source>
</evidence>
<evidence type="ECO:0000256" key="5">
    <source>
        <dbReference type="ARBA" id="ARBA00022741"/>
    </source>
</evidence>
<dbReference type="HAMAP" id="MF_00082">
    <property type="entry name" value="ArgB"/>
    <property type="match status" value="1"/>
</dbReference>
<keyword evidence="7 8" id="KW-0067">ATP-binding</keyword>
<dbReference type="InterPro" id="IPR001057">
    <property type="entry name" value="Glu/AcGlu_kinase"/>
</dbReference>
<feature type="site" description="Transition state stabilizer" evidence="8">
    <location>
        <position position="241"/>
    </location>
</feature>
<dbReference type="Pfam" id="PF00696">
    <property type="entry name" value="AA_kinase"/>
    <property type="match status" value="1"/>
</dbReference>
<dbReference type="InterPro" id="IPR001048">
    <property type="entry name" value="Asp/Glu/Uridylate_kinase"/>
</dbReference>
<dbReference type="GeneID" id="30001700"/>
<dbReference type="PANTHER" id="PTHR23342">
    <property type="entry name" value="N-ACETYLGLUTAMATE SYNTHASE"/>
    <property type="match status" value="1"/>
</dbReference>
<evidence type="ECO:0000259" key="9">
    <source>
        <dbReference type="Pfam" id="PF00696"/>
    </source>
</evidence>
<dbReference type="AlphaFoldDB" id="A0A1G4NRC4"/>
<feature type="binding site" evidence="8">
    <location>
        <position position="85"/>
    </location>
    <ligand>
        <name>substrate</name>
    </ligand>
</feature>
<dbReference type="PANTHER" id="PTHR23342:SF0">
    <property type="entry name" value="N-ACETYLGLUTAMATE SYNTHASE, MITOCHONDRIAL"/>
    <property type="match status" value="1"/>
</dbReference>
<evidence type="ECO:0000256" key="4">
    <source>
        <dbReference type="ARBA" id="ARBA00022679"/>
    </source>
</evidence>
<feature type="binding site" evidence="8">
    <location>
        <begin position="63"/>
        <end position="64"/>
    </location>
    <ligand>
        <name>substrate</name>
    </ligand>
</feature>
<dbReference type="GO" id="GO:0009507">
    <property type="term" value="C:chloroplast"/>
    <property type="evidence" value="ECO:0007669"/>
    <property type="project" value="UniProtKB-SubCell"/>
</dbReference>
<sequence>MNYSDKLASFYEIQSILQDIRGKRVVIKYGGAAMKNHRLTERVIKNMILLREMGLQCVIVHGGGPAINDWLKKLSIQPEFHEGIRITDPETMQIVQMVLAGQVNKNLVALLNESTVKAVGLSGHDGKLITALPIDQESNNRVANVKAIDNEILDVLLSHDYIPVIAPIGVDTSGLSYNINADVVAGYIASAINADMLIMLTDTPGILLDSNDTSTLLEHVNIRKIYQLIESGIIHGGMLPKVKSCLKVIDSGVRTVKIIDGRIPDSLILSFMPEVSIGTSIVN</sequence>
<feature type="site" description="Transition state stabilizer" evidence="8">
    <location>
        <position position="28"/>
    </location>
</feature>
<evidence type="ECO:0000313" key="10">
    <source>
        <dbReference type="EMBL" id="SCW21217.1"/>
    </source>
</evidence>
<keyword evidence="3 8" id="KW-0028">Amino-acid biosynthesis</keyword>
<dbReference type="GO" id="GO:0005524">
    <property type="term" value="F:ATP binding"/>
    <property type="evidence" value="ECO:0007669"/>
    <property type="project" value="UniProtKB-UniRule"/>
</dbReference>
<dbReference type="SUPFAM" id="SSF53633">
    <property type="entry name" value="Carbamate kinase-like"/>
    <property type="match status" value="1"/>
</dbReference>
<comment type="similarity">
    <text evidence="8">Belongs to the acetylglutamate kinase family. ArgB subfamily.</text>
</comment>
<geneLocation type="chloroplast" evidence="10"/>
<feature type="domain" description="Aspartate/glutamate/uridylate kinase" evidence="9">
    <location>
        <begin position="23"/>
        <end position="260"/>
    </location>
</feature>
<comment type="catalytic activity">
    <reaction evidence="8">
        <text>N-acetyl-L-glutamate + ATP = N-acetyl-L-glutamyl 5-phosphate + ADP</text>
        <dbReference type="Rhea" id="RHEA:14629"/>
        <dbReference type="ChEBI" id="CHEBI:30616"/>
        <dbReference type="ChEBI" id="CHEBI:44337"/>
        <dbReference type="ChEBI" id="CHEBI:57936"/>
        <dbReference type="ChEBI" id="CHEBI:456216"/>
        <dbReference type="EC" id="2.7.2.8"/>
    </reaction>
</comment>
<evidence type="ECO:0000313" key="11">
    <source>
        <dbReference type="EMBL" id="SCW24077.1"/>
    </source>
</evidence>
<dbReference type="NCBIfam" id="TIGR00761">
    <property type="entry name" value="argB"/>
    <property type="match status" value="1"/>
</dbReference>
<dbReference type="PIRSF" id="PIRSF000728">
    <property type="entry name" value="NAGK"/>
    <property type="match status" value="1"/>
</dbReference>
<name>A0A1G4NRC4_9FLOR</name>
<gene>
    <name evidence="8 10" type="primary">argB</name>
    <name evidence="10" type="ORF">BQ776_201</name>
    <name evidence="11" type="ORF">J0165_201</name>
</gene>
<reference evidence="10" key="1">
    <citation type="submission" date="2016-08" db="EMBL/GenBank/DDBJ databases">
        <authorList>
            <person name="Seilhamer J.J."/>
        </authorList>
    </citation>
    <scope>NUCLEOTIDE SEQUENCE</scope>
    <source>
        <strain evidence="10">J.0165</strain>
    </source>
</reference>
<keyword evidence="4 8" id="KW-0808">Transferase</keyword>
<dbReference type="EMBL" id="LT622862">
    <property type="protein sequence ID" value="SCW21217.1"/>
    <property type="molecule type" value="Genomic_DNA"/>
</dbReference>
<comment type="function">
    <text evidence="8">Catalyzes the ATP-dependent phosphorylation of N-acetyl-L-glutamate.</text>
</comment>
<dbReference type="CDD" id="cd04250">
    <property type="entry name" value="AAK_NAGK-C"/>
    <property type="match status" value="1"/>
</dbReference>
<dbReference type="EC" id="2.7.2.8" evidence="8"/>
<dbReference type="GO" id="GO:0003991">
    <property type="term" value="F:acetylglutamate kinase activity"/>
    <property type="evidence" value="ECO:0007669"/>
    <property type="project" value="UniProtKB-UniRule"/>
</dbReference>
<keyword evidence="6 8" id="KW-0418">Kinase</keyword>
<comment type="pathway">
    <text evidence="1 8">Amino-acid biosynthesis; L-arginine biosynthesis; N(2)-acetyl-L-ornithine from L-glutamate: step 2/4.</text>
</comment>
<organism evidence="10">
    <name type="scientific">Helminthora furcellata</name>
    <dbReference type="NCBI Taxonomy" id="1884666"/>
    <lineage>
        <taxon>Eukaryota</taxon>
        <taxon>Rhodophyta</taxon>
        <taxon>Florideophyceae</taxon>
        <taxon>Nemaliophycidae</taxon>
        <taxon>Nemaliales</taxon>
        <taxon>Liagoraceae</taxon>
        <taxon>Helminthora</taxon>
    </lineage>
</organism>
<dbReference type="InterPro" id="IPR036393">
    <property type="entry name" value="AceGlu_kinase-like_sf"/>
</dbReference>
<keyword evidence="2 8" id="KW-0055">Arginine biosynthesis</keyword>
<dbReference type="InterPro" id="IPR041727">
    <property type="entry name" value="NAGK-C"/>
</dbReference>
<proteinExistence type="inferred from homology"/>
<keyword evidence="5 8" id="KW-0547">Nucleotide-binding</keyword>
<dbReference type="FunFam" id="3.40.1160.10:FF:000004">
    <property type="entry name" value="Acetylglutamate kinase"/>
    <property type="match status" value="1"/>
</dbReference>
<dbReference type="EMBL" id="LT622876">
    <property type="protein sequence ID" value="SCW24077.1"/>
    <property type="molecule type" value="Genomic_DNA"/>
</dbReference>
<dbReference type="UniPathway" id="UPA00068">
    <property type="reaction ID" value="UER00107"/>
</dbReference>
<dbReference type="InterPro" id="IPR037528">
    <property type="entry name" value="ArgB"/>
</dbReference>